<organism evidence="1 2">
    <name type="scientific">Halogranum tailed virus 1</name>
    <dbReference type="NCBI Taxonomy" id="1273749"/>
    <lineage>
        <taxon>Viruses</taxon>
        <taxon>Duplodnaviria</taxon>
        <taxon>Heunggongvirae</taxon>
        <taxon>Uroviricota</taxon>
        <taxon>Caudoviricetes</taxon>
        <taxon>Thumleimavirales</taxon>
        <taxon>Halomagnusviridae</taxon>
        <taxon>Hagravirus</taxon>
        <taxon>Hagravirus capitaneum</taxon>
        <taxon>Hagravirus HGTV1</taxon>
    </lineage>
</organism>
<evidence type="ECO:0000313" key="2">
    <source>
        <dbReference type="Proteomes" id="UP000202786"/>
    </source>
</evidence>
<dbReference type="RefSeq" id="YP_008059226.1">
    <property type="nucleotide sequence ID" value="NC_021328.1"/>
</dbReference>
<dbReference type="GeneID" id="16193876"/>
<sequence>MANKEEIGNDVDLFVGGNPNPFPITSGSYSEEPQTSNVQFNTSLTQSIVQTGIEYSGSFEHSGSNKELRDAIFGEQNNPQSSVVKKLDQLVFEDSEQTYTFKGVVIGSRSKDFPADDRTSVTYDFTAEELVVT</sequence>
<proteinExistence type="predicted"/>
<name>R4TME6_9CAUD</name>
<accession>R4TME6</accession>
<gene>
    <name evidence="1" type="primary">18</name>
    <name evidence="1" type="ORF">HGTV1_18</name>
</gene>
<dbReference type="KEGG" id="vg:16193876"/>
<reference evidence="1 2" key="1">
    <citation type="submission" date="2012-12" db="EMBL/GenBank/DDBJ databases">
        <authorList>
            <person name="Sencilo A."/>
            <person name="Jacobs-Sera D."/>
            <person name="Russell D.A."/>
            <person name="Ko C."/>
            <person name="Atanasova N."/>
            <person name="Osterlund E."/>
            <person name="Oksanen H.M."/>
            <person name="Bamford D.H."/>
            <person name="Hatfull G.F."/>
            <person name="Roine E."/>
            <person name="Hendrix R.W."/>
        </authorList>
    </citation>
    <scope>NUCLEOTIDE SEQUENCE [LARGE SCALE GENOMIC DNA]</scope>
</reference>
<evidence type="ECO:0000313" key="1">
    <source>
        <dbReference type="EMBL" id="AGM11348.1"/>
    </source>
</evidence>
<protein>
    <recommendedName>
        <fullName evidence="3">Tail tube protein</fullName>
    </recommendedName>
</protein>
<keyword evidence="2" id="KW-1185">Reference proteome</keyword>
<dbReference type="Proteomes" id="UP000202786">
    <property type="component" value="Segment"/>
</dbReference>
<evidence type="ECO:0008006" key="3">
    <source>
        <dbReference type="Google" id="ProtNLM"/>
    </source>
</evidence>
<dbReference type="EMBL" id="KC292026">
    <property type="protein sequence ID" value="AGM11348.1"/>
    <property type="molecule type" value="Genomic_DNA"/>
</dbReference>